<dbReference type="EMBL" id="LN871598">
    <property type="protein sequence ID" value="CTQ41443.1"/>
    <property type="molecule type" value="Genomic_DNA"/>
</dbReference>
<accession>A0A0K3AS64</accession>
<gene>
    <name evidence="5" type="ORF">BMR1_03g04215</name>
</gene>
<dbReference type="GeneID" id="24425490"/>
<dbReference type="InterPro" id="IPR040251">
    <property type="entry name" value="SEC31-like"/>
</dbReference>
<reference evidence="5 6" key="3">
    <citation type="journal article" date="2016" name="Sci. Rep.">
        <title>Genome-wide diversity and gene expression profiling of Babesia microti isolates identify polymorphic genes that mediate host-pathogen interactions.</title>
        <authorList>
            <person name="Silva J.C."/>
            <person name="Cornillot E."/>
            <person name="McCracken C."/>
            <person name="Usmani-Brown S."/>
            <person name="Dwivedi A."/>
            <person name="Ifeonu O.O."/>
            <person name="Crabtree J."/>
            <person name="Gotia H.T."/>
            <person name="Virji A.Z."/>
            <person name="Reynes C."/>
            <person name="Colinge J."/>
            <person name="Kumar V."/>
            <person name="Lawres L."/>
            <person name="Pazzi J.E."/>
            <person name="Pablo J.V."/>
            <person name="Hung C."/>
            <person name="Brancato J."/>
            <person name="Kumari P."/>
            <person name="Orvis J."/>
            <person name="Tretina K."/>
            <person name="Chibucos M."/>
            <person name="Ott S."/>
            <person name="Sadzewicz L."/>
            <person name="Sengamalay N."/>
            <person name="Shetty A.C."/>
            <person name="Su Q."/>
            <person name="Tallon L."/>
            <person name="Fraser C.M."/>
            <person name="Frutos R."/>
            <person name="Molina D.M."/>
            <person name="Krause P.J."/>
            <person name="Ben Mamoun C."/>
        </authorList>
    </citation>
    <scope>NUCLEOTIDE SEQUENCE [LARGE SCALE GENOMIC DNA]</scope>
    <source>
        <strain evidence="5 6">RI</strain>
    </source>
</reference>
<evidence type="ECO:0000256" key="4">
    <source>
        <dbReference type="ARBA" id="ARBA00022927"/>
    </source>
</evidence>
<keyword evidence="6" id="KW-1185">Reference proteome</keyword>
<dbReference type="PANTHER" id="PTHR13923:SF11">
    <property type="entry name" value="SECRETORY 31, ISOFORM D"/>
    <property type="match status" value="1"/>
</dbReference>
<dbReference type="RefSeq" id="XP_012649454.1">
    <property type="nucleotide sequence ID" value="XM_012794000.1"/>
</dbReference>
<keyword evidence="4" id="KW-0653">Protein transport</keyword>
<keyword evidence="2" id="KW-0853">WD repeat</keyword>
<evidence type="ECO:0000313" key="6">
    <source>
        <dbReference type="Proteomes" id="UP000002899"/>
    </source>
</evidence>
<dbReference type="GO" id="GO:0007029">
    <property type="term" value="P:endoplasmic reticulum organization"/>
    <property type="evidence" value="ECO:0007669"/>
    <property type="project" value="TreeGrafter"/>
</dbReference>
<keyword evidence="1" id="KW-0813">Transport</keyword>
<dbReference type="GO" id="GO:0015031">
    <property type="term" value="P:protein transport"/>
    <property type="evidence" value="ECO:0007669"/>
    <property type="project" value="UniProtKB-KW"/>
</dbReference>
<dbReference type="GO" id="GO:0090110">
    <property type="term" value="P:COPII-coated vesicle cargo loading"/>
    <property type="evidence" value="ECO:0007669"/>
    <property type="project" value="TreeGrafter"/>
</dbReference>
<dbReference type="Gene3D" id="2.130.10.10">
    <property type="entry name" value="YVTN repeat-like/Quinoprotein amine dehydrogenase"/>
    <property type="match status" value="1"/>
</dbReference>
<evidence type="ECO:0000256" key="1">
    <source>
        <dbReference type="ARBA" id="ARBA00022448"/>
    </source>
</evidence>
<dbReference type="Gene3D" id="1.20.940.10">
    <property type="entry name" value="Functional domain of the splicing factor Prp18"/>
    <property type="match status" value="1"/>
</dbReference>
<dbReference type="AlphaFoldDB" id="A0A0K3AS64"/>
<dbReference type="GO" id="GO:0070971">
    <property type="term" value="C:endoplasmic reticulum exit site"/>
    <property type="evidence" value="ECO:0007669"/>
    <property type="project" value="TreeGrafter"/>
</dbReference>
<dbReference type="OMA" id="PIAVEWM"/>
<dbReference type="GO" id="GO:0005198">
    <property type="term" value="F:structural molecule activity"/>
    <property type="evidence" value="ECO:0007669"/>
    <property type="project" value="TreeGrafter"/>
</dbReference>
<evidence type="ECO:0000256" key="2">
    <source>
        <dbReference type="ARBA" id="ARBA00022574"/>
    </source>
</evidence>
<dbReference type="SUPFAM" id="SSF50978">
    <property type="entry name" value="WD40 repeat-like"/>
    <property type="match status" value="1"/>
</dbReference>
<dbReference type="Proteomes" id="UP000002899">
    <property type="component" value="Chromosome III"/>
</dbReference>
<dbReference type="Gene3D" id="1.25.40.1030">
    <property type="match status" value="1"/>
</dbReference>
<dbReference type="VEuPathDB" id="PiroplasmaDB:BMR1_03g04215"/>
<evidence type="ECO:0000256" key="3">
    <source>
        <dbReference type="ARBA" id="ARBA00022737"/>
    </source>
</evidence>
<proteinExistence type="predicted"/>
<reference evidence="5 6" key="2">
    <citation type="journal article" date="2013" name="PLoS ONE">
        <title>Whole genome mapping and re-organization of the nuclear and mitochondrial genomes of Babesia microti isolates.</title>
        <authorList>
            <person name="Cornillot E."/>
            <person name="Dassouli A."/>
            <person name="Garg A."/>
            <person name="Pachikara N."/>
            <person name="Randazzo S."/>
            <person name="Depoix D."/>
            <person name="Carcy B."/>
            <person name="Delbecq S."/>
            <person name="Frutos R."/>
            <person name="Silva J.C."/>
            <person name="Sutton R."/>
            <person name="Krause P.J."/>
            <person name="Mamoun C.B."/>
        </authorList>
    </citation>
    <scope>NUCLEOTIDE SEQUENCE [LARGE SCALE GENOMIC DNA]</scope>
    <source>
        <strain evidence="5 6">RI</strain>
    </source>
</reference>
<name>A0A0K3AS64_BABMR</name>
<organism evidence="5 6">
    <name type="scientific">Babesia microti (strain RI)</name>
    <dbReference type="NCBI Taxonomy" id="1133968"/>
    <lineage>
        <taxon>Eukaryota</taxon>
        <taxon>Sar</taxon>
        <taxon>Alveolata</taxon>
        <taxon>Apicomplexa</taxon>
        <taxon>Aconoidasida</taxon>
        <taxon>Piroplasmida</taxon>
        <taxon>Babesiidae</taxon>
        <taxon>Babesia</taxon>
    </lineage>
</organism>
<keyword evidence="3" id="KW-0677">Repeat</keyword>
<sequence>MSLNFLDKGVGTLVTNKDGNPAAFIVKKPIDSPTNLTASLVDLDLGAVDNLSDVFKTRKNITIDVINDQATLVKWNCNAKNSVAAIGLSSGSFSLINPYASMSPNHVVTGARSSISGLEFSFHDPTIASISQGGLLCLTDISSTNVTKLSDEVSSSGFNSTVTWNHRVGHILATNNPGGNANIWDIKLKKTATSFGNNTNFSSVQWIPEQATQLITSSNDNPIIQLWDLRNTGAPLKEFCTPCLVKNLAFSPHNHSIFTTTGVSTDSNDQLMLWSIELELQNSILFECEPSISFAQSYVSWSMYNPALVLWNSSDSMSLTNIYNQAQVTNIPHLNKLKYGIATGFASRIATYGGNSNSVTGYKAICEQVKMDMSIIESDLTACKMICESKARDKSVSDELDRTSWLVTSALFSSNRKDMLSAIGLDVDNVIVTAKKLLGETVEPNELKQEKDDPEEFFRELGQRSDTSSSNDDKKTTFVYEGDKLPDDMAKALDDCISIGDLGIAADLCLLAGRTTEALLLAHGAGIDEWNRISKAIVSHSKDPLITKIAILTSGDLYTLVSNADLKEWKLILASICTFADNDNFFSYCGILAERLLTSEIEGAIKAAIVCYQVAGNVNGAFDNWYDFPEPIDTKVLRMAMFQKASRCSPSGSSLNKFVSLVSKMSEKLAQSGYITEALGLLSIIQPQHMVEMQVYKISQLHGGAMGNPPYSLIPIYFSHSGASSASKSTMSGFQSIPGAKPNFTVPGPSIKGPAMDYKPTIHPSTPAGPVVNTTHIKTTAPTAVAEAMYPGMPVPWPIPTPTQQLVSETNVTIDANMKIAAKSAATAVPAGEPMSASNYSLVNSAIKGLMANALVNESSSKKAQEIQLRIDQLFDAIKSCKLSAETNNQLIELCKAVEASDFINANKILMSISSTAWDSNNKGWIMVLKRIVPR</sequence>
<dbReference type="KEGG" id="bmic:BMR1_03g04215"/>
<dbReference type="GO" id="GO:0030127">
    <property type="term" value="C:COPII vesicle coat"/>
    <property type="evidence" value="ECO:0007669"/>
    <property type="project" value="TreeGrafter"/>
</dbReference>
<dbReference type="InterPro" id="IPR015943">
    <property type="entry name" value="WD40/YVTN_repeat-like_dom_sf"/>
</dbReference>
<dbReference type="OrthoDB" id="542917at2759"/>
<dbReference type="PANTHER" id="PTHR13923">
    <property type="entry name" value="SEC31-RELATED PROTEIN"/>
    <property type="match status" value="1"/>
</dbReference>
<dbReference type="InterPro" id="IPR036322">
    <property type="entry name" value="WD40_repeat_dom_sf"/>
</dbReference>
<protein>
    <submittedName>
        <fullName evidence="5">Protein transport protein SEC31</fullName>
    </submittedName>
</protein>
<reference evidence="5 6" key="1">
    <citation type="journal article" date="2012" name="Nucleic Acids Res.">
        <title>Sequencing of the smallest Apicomplexan genome from the human pathogen Babesia microti.</title>
        <authorList>
            <person name="Cornillot E."/>
            <person name="Hadj-Kaddour K."/>
            <person name="Dassouli A."/>
            <person name="Noel B."/>
            <person name="Ranwez V."/>
            <person name="Vacherie B."/>
            <person name="Augagneur Y."/>
            <person name="Bres V."/>
            <person name="Duclos A."/>
            <person name="Randazzo S."/>
            <person name="Carcy B."/>
            <person name="Debierre-Grockiego F."/>
            <person name="Delbecq S."/>
            <person name="Moubri-Menage K."/>
            <person name="Shams-Eldin H."/>
            <person name="Usmani-Brown S."/>
            <person name="Bringaud F."/>
            <person name="Wincker P."/>
            <person name="Vivares C.P."/>
            <person name="Schwarz R.T."/>
            <person name="Schetters T.P."/>
            <person name="Krause P.J."/>
            <person name="Gorenflot A."/>
            <person name="Berry V."/>
            <person name="Barbe V."/>
            <person name="Ben Mamoun C."/>
        </authorList>
    </citation>
    <scope>NUCLEOTIDE SEQUENCE [LARGE SCALE GENOMIC DNA]</scope>
    <source>
        <strain evidence="5 6">RI</strain>
    </source>
</reference>
<evidence type="ECO:0000313" key="5">
    <source>
        <dbReference type="EMBL" id="CTQ41443.1"/>
    </source>
</evidence>